<keyword evidence="2" id="KW-0732">Signal</keyword>
<evidence type="ECO:0000313" key="3">
    <source>
        <dbReference type="EMBL" id="MBP1850280.1"/>
    </source>
</evidence>
<evidence type="ECO:0000256" key="2">
    <source>
        <dbReference type="SAM" id="SignalP"/>
    </source>
</evidence>
<reference evidence="3 4" key="1">
    <citation type="submission" date="2021-03" db="EMBL/GenBank/DDBJ databases">
        <title>Genomic Encyclopedia of Type Strains, Phase IV (KMG-IV): sequencing the most valuable type-strain genomes for metagenomic binning, comparative biology and taxonomic classification.</title>
        <authorList>
            <person name="Goeker M."/>
        </authorList>
    </citation>
    <scope>NUCLEOTIDE SEQUENCE [LARGE SCALE GENOMIC DNA]</scope>
    <source>
        <strain evidence="3 4">DSM 21600</strain>
    </source>
</reference>
<feature type="compositionally biased region" description="Low complexity" evidence="1">
    <location>
        <begin position="61"/>
        <end position="77"/>
    </location>
</feature>
<protein>
    <submittedName>
        <fullName evidence="3">Cytoskeletal protein RodZ</fullName>
    </submittedName>
</protein>
<dbReference type="Gene3D" id="2.30.30.40">
    <property type="entry name" value="SH3 Domains"/>
    <property type="match status" value="1"/>
</dbReference>
<keyword evidence="4" id="KW-1185">Reference proteome</keyword>
<dbReference type="EMBL" id="JAGGJU010000004">
    <property type="protein sequence ID" value="MBP1850280.1"/>
    <property type="molecule type" value="Genomic_DNA"/>
</dbReference>
<dbReference type="Proteomes" id="UP000759443">
    <property type="component" value="Unassembled WGS sequence"/>
</dbReference>
<dbReference type="RefSeq" id="WP_209943903.1">
    <property type="nucleotide sequence ID" value="NZ_JAGGJU010000004.1"/>
</dbReference>
<feature type="region of interest" description="Disordered" evidence="1">
    <location>
        <begin position="45"/>
        <end position="97"/>
    </location>
</feature>
<evidence type="ECO:0000256" key="1">
    <source>
        <dbReference type="SAM" id="MobiDB-lite"/>
    </source>
</evidence>
<sequence length="165" mass="16948">MTSISVMTGAAVVLLMGGYGTALAAGSDCDDTSNRVHMTLRTTQKPTEFEITSGPTPCAESSAASHAAGTPAAPTSPDGKGTPVNRPGQSWGGKLRKGPGMQFAQVGSLGEGAPLTIVSNAGIRFNEYDWFEVRLPSGKTAFQWGGILCSVEGELPGVFGVCPSR</sequence>
<feature type="chain" id="PRO_5046621639" evidence="2">
    <location>
        <begin position="25"/>
        <end position="165"/>
    </location>
</feature>
<feature type="signal peptide" evidence="2">
    <location>
        <begin position="1"/>
        <end position="24"/>
    </location>
</feature>
<organism evidence="3 4">
    <name type="scientific">Rhizobium halophytocola</name>
    <dbReference type="NCBI Taxonomy" id="735519"/>
    <lineage>
        <taxon>Bacteria</taxon>
        <taxon>Pseudomonadati</taxon>
        <taxon>Pseudomonadota</taxon>
        <taxon>Alphaproteobacteria</taxon>
        <taxon>Hyphomicrobiales</taxon>
        <taxon>Rhizobiaceae</taxon>
        <taxon>Rhizobium/Agrobacterium group</taxon>
        <taxon>Rhizobium</taxon>
    </lineage>
</organism>
<evidence type="ECO:0000313" key="4">
    <source>
        <dbReference type="Proteomes" id="UP000759443"/>
    </source>
</evidence>
<proteinExistence type="predicted"/>
<gene>
    <name evidence="3" type="ORF">J2Z17_001714</name>
</gene>
<accession>A0ABS4DX83</accession>
<comment type="caution">
    <text evidence="3">The sequence shown here is derived from an EMBL/GenBank/DDBJ whole genome shotgun (WGS) entry which is preliminary data.</text>
</comment>
<name>A0ABS4DX83_9HYPH</name>